<dbReference type="PROSITE" id="PS51352">
    <property type="entry name" value="THIOREDOXIN_2"/>
    <property type="match status" value="1"/>
</dbReference>
<sequence>MKLQYLSTLALASILSLGMAAGCSNPCAAKTPPMGSTATEVTTDPCAGKANPCAAKADPCAGKANPCAAKADPCAGKANPCAAKSRSVGGPLAAELQGKPVLVDVFAEWCSACKNIAPTLAELEQDYQGQVHFVVLDMTNNATVAEAEAKAEQLGLSQFLAETKAQTGTLTIIDPATGNILEQHRNNPDKSAYTTILDSALAQN</sequence>
<dbReference type="EMBL" id="CP003607">
    <property type="protein sequence ID" value="AFY82382.1"/>
    <property type="molecule type" value="Genomic_DNA"/>
</dbReference>
<dbReference type="PROSITE" id="PS51257">
    <property type="entry name" value="PROKAR_LIPOPROTEIN"/>
    <property type="match status" value="1"/>
</dbReference>
<keyword evidence="4" id="KW-1185">Reference proteome</keyword>
<dbReference type="SUPFAM" id="SSF52833">
    <property type="entry name" value="Thioredoxin-like"/>
    <property type="match status" value="1"/>
</dbReference>
<dbReference type="PATRIC" id="fig|56110.3.peg.3304"/>
<protein>
    <submittedName>
        <fullName evidence="3">Thioredoxin</fullName>
    </submittedName>
</protein>
<dbReference type="PANTHER" id="PTHR47353:SF1">
    <property type="entry name" value="THIOREDOXIN-LIKE PROTEIN HCF164, CHLOROPLASTIC"/>
    <property type="match status" value="1"/>
</dbReference>
<dbReference type="Pfam" id="PF00085">
    <property type="entry name" value="Thioredoxin"/>
    <property type="match status" value="1"/>
</dbReference>
<dbReference type="InParanoid" id="K9THP7"/>
<evidence type="ECO:0000313" key="3">
    <source>
        <dbReference type="EMBL" id="AFY82382.1"/>
    </source>
</evidence>
<proteinExistence type="predicted"/>
<dbReference type="STRING" id="56110.Oscil6304_2775"/>
<gene>
    <name evidence="3" type="ORF">Oscil6304_2775</name>
</gene>
<keyword evidence="1" id="KW-0732">Signal</keyword>
<dbReference type="PANTHER" id="PTHR47353">
    <property type="entry name" value="THIOREDOXIN-LIKE PROTEIN HCF164, CHLOROPLASTIC"/>
    <property type="match status" value="1"/>
</dbReference>
<dbReference type="InterPro" id="IPR044241">
    <property type="entry name" value="TxlA/HCF164"/>
</dbReference>
<name>K9THP7_9CYAN</name>
<evidence type="ECO:0000256" key="1">
    <source>
        <dbReference type="SAM" id="SignalP"/>
    </source>
</evidence>
<evidence type="ECO:0000259" key="2">
    <source>
        <dbReference type="PROSITE" id="PS51352"/>
    </source>
</evidence>
<dbReference type="OrthoDB" id="516859at2"/>
<feature type="domain" description="Thioredoxin" evidence="2">
    <location>
        <begin position="73"/>
        <end position="202"/>
    </location>
</feature>
<accession>K9THP7</accession>
<dbReference type="GO" id="GO:0016671">
    <property type="term" value="F:oxidoreductase activity, acting on a sulfur group of donors, disulfide as acceptor"/>
    <property type="evidence" value="ECO:0007669"/>
    <property type="project" value="TreeGrafter"/>
</dbReference>
<dbReference type="KEGG" id="oac:Oscil6304_2775"/>
<organism evidence="3 4">
    <name type="scientific">Oscillatoria acuminata PCC 6304</name>
    <dbReference type="NCBI Taxonomy" id="56110"/>
    <lineage>
        <taxon>Bacteria</taxon>
        <taxon>Bacillati</taxon>
        <taxon>Cyanobacteriota</taxon>
        <taxon>Cyanophyceae</taxon>
        <taxon>Oscillatoriophycideae</taxon>
        <taxon>Oscillatoriales</taxon>
        <taxon>Oscillatoriaceae</taxon>
        <taxon>Oscillatoria</taxon>
    </lineage>
</organism>
<dbReference type="RefSeq" id="WP_015149020.1">
    <property type="nucleotide sequence ID" value="NC_019693.1"/>
</dbReference>
<evidence type="ECO:0000313" key="4">
    <source>
        <dbReference type="Proteomes" id="UP000010367"/>
    </source>
</evidence>
<feature type="signal peptide" evidence="1">
    <location>
        <begin position="1"/>
        <end position="20"/>
    </location>
</feature>
<dbReference type="InterPro" id="IPR013766">
    <property type="entry name" value="Thioredoxin_domain"/>
</dbReference>
<dbReference type="HOGENOM" id="CLU_114024_0_0_3"/>
<dbReference type="eggNOG" id="COG0526">
    <property type="taxonomic scope" value="Bacteria"/>
</dbReference>
<dbReference type="InterPro" id="IPR036249">
    <property type="entry name" value="Thioredoxin-like_sf"/>
</dbReference>
<dbReference type="Gene3D" id="3.40.30.10">
    <property type="entry name" value="Glutaredoxin"/>
    <property type="match status" value="1"/>
</dbReference>
<dbReference type="AlphaFoldDB" id="K9THP7"/>
<dbReference type="Proteomes" id="UP000010367">
    <property type="component" value="Chromosome"/>
</dbReference>
<reference evidence="3 4" key="1">
    <citation type="submission" date="2012-06" db="EMBL/GenBank/DDBJ databases">
        <title>Finished chromosome of genome of Oscillatoria acuminata PCC 6304.</title>
        <authorList>
            <consortium name="US DOE Joint Genome Institute"/>
            <person name="Gugger M."/>
            <person name="Coursin T."/>
            <person name="Rippka R."/>
            <person name="Tandeau De Marsac N."/>
            <person name="Huntemann M."/>
            <person name="Wei C.-L."/>
            <person name="Han J."/>
            <person name="Detter J.C."/>
            <person name="Han C."/>
            <person name="Tapia R."/>
            <person name="Davenport K."/>
            <person name="Daligault H."/>
            <person name="Erkkila T."/>
            <person name="Gu W."/>
            <person name="Munk A.C.C."/>
            <person name="Teshima H."/>
            <person name="Xu Y."/>
            <person name="Chain P."/>
            <person name="Chen A."/>
            <person name="Krypides N."/>
            <person name="Mavromatis K."/>
            <person name="Markowitz V."/>
            <person name="Szeto E."/>
            <person name="Ivanova N."/>
            <person name="Mikhailova N."/>
            <person name="Ovchinnikova G."/>
            <person name="Pagani I."/>
            <person name="Pati A."/>
            <person name="Goodwin L."/>
            <person name="Peters L."/>
            <person name="Pitluck S."/>
            <person name="Woyke T."/>
            <person name="Kerfeld C."/>
        </authorList>
    </citation>
    <scope>NUCLEOTIDE SEQUENCE [LARGE SCALE GENOMIC DNA]</scope>
    <source>
        <strain evidence="3 4">PCC 6304</strain>
    </source>
</reference>
<feature type="chain" id="PRO_5003936031" evidence="1">
    <location>
        <begin position="21"/>
        <end position="204"/>
    </location>
</feature>